<sequence>MASKTLVQSGAALMNRLLNHNTHLLPPILNRRFLQSSSIDNTPKLFPSQSHFITNINTLPANFPQNDVVSVNRLSSKNSSTPVAFLIFPSSSLMLMDLLQVNQCSYFQNEHINPAPLGAKGIMDFWLAKQQRVAAE</sequence>
<dbReference type="EMBL" id="JAUIZM010000007">
    <property type="protein sequence ID" value="KAK1375934.1"/>
    <property type="molecule type" value="Genomic_DNA"/>
</dbReference>
<proteinExistence type="predicted"/>
<gene>
    <name evidence="1" type="ORF">POM88_032127</name>
</gene>
<evidence type="ECO:0000313" key="2">
    <source>
        <dbReference type="Proteomes" id="UP001237642"/>
    </source>
</evidence>
<dbReference type="AlphaFoldDB" id="A0AAD8MKG0"/>
<evidence type="ECO:0000313" key="1">
    <source>
        <dbReference type="EMBL" id="KAK1375934.1"/>
    </source>
</evidence>
<dbReference type="Proteomes" id="UP001237642">
    <property type="component" value="Unassembled WGS sequence"/>
</dbReference>
<protein>
    <submittedName>
        <fullName evidence="1">Uncharacterized protein</fullName>
    </submittedName>
</protein>
<name>A0AAD8MKG0_9APIA</name>
<comment type="caution">
    <text evidence="1">The sequence shown here is derived from an EMBL/GenBank/DDBJ whole genome shotgun (WGS) entry which is preliminary data.</text>
</comment>
<reference evidence="1" key="1">
    <citation type="submission" date="2023-02" db="EMBL/GenBank/DDBJ databases">
        <title>Genome of toxic invasive species Heracleum sosnowskyi carries increased number of genes despite the absence of recent whole-genome duplications.</title>
        <authorList>
            <person name="Schelkunov M."/>
            <person name="Shtratnikova V."/>
            <person name="Makarenko M."/>
            <person name="Klepikova A."/>
            <person name="Omelchenko D."/>
            <person name="Novikova G."/>
            <person name="Obukhova E."/>
            <person name="Bogdanov V."/>
            <person name="Penin A."/>
            <person name="Logacheva M."/>
        </authorList>
    </citation>
    <scope>NUCLEOTIDE SEQUENCE</scope>
    <source>
        <strain evidence="1">Hsosn_3</strain>
        <tissue evidence="1">Leaf</tissue>
    </source>
</reference>
<organism evidence="1 2">
    <name type="scientific">Heracleum sosnowskyi</name>
    <dbReference type="NCBI Taxonomy" id="360622"/>
    <lineage>
        <taxon>Eukaryota</taxon>
        <taxon>Viridiplantae</taxon>
        <taxon>Streptophyta</taxon>
        <taxon>Embryophyta</taxon>
        <taxon>Tracheophyta</taxon>
        <taxon>Spermatophyta</taxon>
        <taxon>Magnoliopsida</taxon>
        <taxon>eudicotyledons</taxon>
        <taxon>Gunneridae</taxon>
        <taxon>Pentapetalae</taxon>
        <taxon>asterids</taxon>
        <taxon>campanulids</taxon>
        <taxon>Apiales</taxon>
        <taxon>Apiaceae</taxon>
        <taxon>Apioideae</taxon>
        <taxon>apioid superclade</taxon>
        <taxon>Tordylieae</taxon>
        <taxon>Tordyliinae</taxon>
        <taxon>Heracleum</taxon>
    </lineage>
</organism>
<reference evidence="1" key="2">
    <citation type="submission" date="2023-05" db="EMBL/GenBank/DDBJ databases">
        <authorList>
            <person name="Schelkunov M.I."/>
        </authorList>
    </citation>
    <scope>NUCLEOTIDE SEQUENCE</scope>
    <source>
        <strain evidence="1">Hsosn_3</strain>
        <tissue evidence="1">Leaf</tissue>
    </source>
</reference>
<accession>A0AAD8MKG0</accession>
<keyword evidence="2" id="KW-1185">Reference proteome</keyword>